<feature type="region of interest" description="Disordered" evidence="1">
    <location>
        <begin position="57"/>
        <end position="81"/>
    </location>
</feature>
<evidence type="ECO:0000313" key="3">
    <source>
        <dbReference type="Proteomes" id="UP000585474"/>
    </source>
</evidence>
<dbReference type="EMBL" id="BJWL01000384">
    <property type="protein sequence ID" value="GFS41782.1"/>
    <property type="molecule type" value="Genomic_DNA"/>
</dbReference>
<name>A0A7J0DVD3_9ERIC</name>
<sequence>MEGKFSIELYHDDDDDLHTLYGLSKYEVIPNYPYFNEDVDMVKPTVKVGQQAQGISTTTKISKGQTMPATSPGCEGIGRGATFGRESARGGLLAANKGGSNARGGLNPLG</sequence>
<evidence type="ECO:0000313" key="2">
    <source>
        <dbReference type="EMBL" id="GFS41782.1"/>
    </source>
</evidence>
<accession>A0A7J0DVD3</accession>
<proteinExistence type="predicted"/>
<gene>
    <name evidence="2" type="ORF">Acr_00g0076430</name>
</gene>
<protein>
    <submittedName>
        <fullName evidence="2">Uncharacterized protein</fullName>
    </submittedName>
</protein>
<reference evidence="3" key="1">
    <citation type="submission" date="2019-07" db="EMBL/GenBank/DDBJ databases">
        <title>De Novo Assembly of kiwifruit Actinidia rufa.</title>
        <authorList>
            <person name="Sugita-Konishi S."/>
            <person name="Sato K."/>
            <person name="Mori E."/>
            <person name="Abe Y."/>
            <person name="Kisaki G."/>
            <person name="Hamano K."/>
            <person name="Suezawa K."/>
            <person name="Otani M."/>
            <person name="Fukuda T."/>
            <person name="Manabe T."/>
            <person name="Gomi K."/>
            <person name="Tabuchi M."/>
            <person name="Akimitsu K."/>
            <person name="Kataoka I."/>
        </authorList>
    </citation>
    <scope>NUCLEOTIDE SEQUENCE [LARGE SCALE GENOMIC DNA]</scope>
    <source>
        <strain evidence="3">cv. Fuchu</strain>
    </source>
</reference>
<keyword evidence="3" id="KW-1185">Reference proteome</keyword>
<comment type="caution">
    <text evidence="2">The sequence shown here is derived from an EMBL/GenBank/DDBJ whole genome shotgun (WGS) entry which is preliminary data.</text>
</comment>
<evidence type="ECO:0000256" key="1">
    <source>
        <dbReference type="SAM" id="MobiDB-lite"/>
    </source>
</evidence>
<organism evidence="2 3">
    <name type="scientific">Actinidia rufa</name>
    <dbReference type="NCBI Taxonomy" id="165716"/>
    <lineage>
        <taxon>Eukaryota</taxon>
        <taxon>Viridiplantae</taxon>
        <taxon>Streptophyta</taxon>
        <taxon>Embryophyta</taxon>
        <taxon>Tracheophyta</taxon>
        <taxon>Spermatophyta</taxon>
        <taxon>Magnoliopsida</taxon>
        <taxon>eudicotyledons</taxon>
        <taxon>Gunneridae</taxon>
        <taxon>Pentapetalae</taxon>
        <taxon>asterids</taxon>
        <taxon>Ericales</taxon>
        <taxon>Actinidiaceae</taxon>
        <taxon>Actinidia</taxon>
    </lineage>
</organism>
<feature type="compositionally biased region" description="Polar residues" evidence="1">
    <location>
        <begin position="57"/>
        <end position="69"/>
    </location>
</feature>
<dbReference type="Proteomes" id="UP000585474">
    <property type="component" value="Unassembled WGS sequence"/>
</dbReference>
<dbReference type="AlphaFoldDB" id="A0A7J0DVD3"/>